<dbReference type="InterPro" id="IPR029048">
    <property type="entry name" value="HSP70_C_sf"/>
</dbReference>
<evidence type="ECO:0000313" key="10">
    <source>
        <dbReference type="Proteomes" id="UP001188597"/>
    </source>
</evidence>
<dbReference type="Gene3D" id="3.30.420.40">
    <property type="match status" value="2"/>
</dbReference>
<dbReference type="FunFam" id="2.60.34.10:FF:000002">
    <property type="entry name" value="Heat shock 70 kDa"/>
    <property type="match status" value="1"/>
</dbReference>
<dbReference type="PROSITE" id="PS00329">
    <property type="entry name" value="HSP70_2"/>
    <property type="match status" value="1"/>
</dbReference>
<keyword evidence="1" id="KW-0479">Metal-binding</keyword>
<dbReference type="GO" id="GO:0009408">
    <property type="term" value="P:response to heat"/>
    <property type="evidence" value="ECO:0007669"/>
    <property type="project" value="UniProtKB-ARBA"/>
</dbReference>
<dbReference type="InterPro" id="IPR004146">
    <property type="entry name" value="DC1"/>
</dbReference>
<dbReference type="PROSITE" id="PS50081">
    <property type="entry name" value="ZF_DAG_PE_2"/>
    <property type="match status" value="1"/>
</dbReference>
<comment type="caution">
    <text evidence="9">The sequence shown here is derived from an EMBL/GenBank/DDBJ whole genome shotgun (WGS) entry which is preliminary data.</text>
</comment>
<dbReference type="Gene3D" id="3.90.640.10">
    <property type="entry name" value="Actin, Chain A, domain 4"/>
    <property type="match status" value="1"/>
</dbReference>
<keyword evidence="5" id="KW-0067">ATP-binding</keyword>
<dbReference type="AlphaFoldDB" id="A0AA88WM25"/>
<evidence type="ECO:0000256" key="6">
    <source>
        <dbReference type="ARBA" id="ARBA00023016"/>
    </source>
</evidence>
<dbReference type="GO" id="GO:0005524">
    <property type="term" value="F:ATP binding"/>
    <property type="evidence" value="ECO:0007669"/>
    <property type="project" value="UniProtKB-KW"/>
</dbReference>
<dbReference type="FunFam" id="3.30.420.40:FF:000465">
    <property type="entry name" value="Heat shock cognate 70 kDa protein 2"/>
    <property type="match status" value="1"/>
</dbReference>
<feature type="transmembrane region" description="Helical" evidence="7">
    <location>
        <begin position="628"/>
        <end position="651"/>
    </location>
</feature>
<dbReference type="FunFam" id="3.90.640.10:FF:000002">
    <property type="entry name" value="Heat shock 70 kDa"/>
    <property type="match status" value="1"/>
</dbReference>
<dbReference type="InterPro" id="IPR002219">
    <property type="entry name" value="PKC_DAG/PE"/>
</dbReference>
<keyword evidence="2" id="KW-0677">Repeat</keyword>
<keyword evidence="7" id="KW-0472">Membrane</keyword>
<dbReference type="InterPro" id="IPR029047">
    <property type="entry name" value="HSP70_peptide-bd_sf"/>
</dbReference>
<evidence type="ECO:0000256" key="7">
    <source>
        <dbReference type="SAM" id="Phobius"/>
    </source>
</evidence>
<dbReference type="Gene3D" id="1.20.1270.10">
    <property type="match status" value="1"/>
</dbReference>
<feature type="domain" description="Phorbol-ester/DAG-type" evidence="8">
    <location>
        <begin position="680"/>
        <end position="727"/>
    </location>
</feature>
<sequence>MCSLLDCEDLCVCSLRMSRTGESPAIGIDLGTTYSCVGVWLHNRVEIIANDQGNRTTPSYVAFTDTERLIGDAAKNQDAMNPMNTVFDAKRLVGRKFSDASVQGDMKLWPFKIIAGADDKPMVAVKYKGLVKQLAPEEISSMVLAKMREVAEVFLGTNIKNAVITVPAYFNDSQRQATKDAGAIAGLNVTRIINEPTAAAIAYGFLRKESIVGVKNVLVFDLGGGTFDVSLLTIEEGNIEVKATAGITHLGGEDFDNRMVDHFVKDFKRKHRKDISGDPRALRRLKTACERTKRNLSTSAQTNISIDCLFEGIDFHMTITRARFEELNMDLFRECMEPVEKCLKDAKMDKSSVDDVVLVGGSIRIPKVQQLLQDFFNGKELCKSINPDEAVAYGAAIQAAMLDGRFNELSLLDVTPLSLGVEINVDEMSVVIPRNTTIPTKMDKGFTTRFDNQVVVNFQVYQGERPRSKDNNLLGKFELAAIASAPRGVPKFNVCFDIDANGILNVSAEDKSSGQKNKITITDVDGRLSKEEIRKMIEEAEMYKAEDEEHKKKVESKNALENYAYKMRDTFEESTLPQAEVKKIHSAIDQTIKWLDRNQLADVEEFKDKMEELESICSPLIAETYQDAGIVLISLCLSLLHTFFFFVMHALNMMIENSFHYSIPLLVIGPTSGTHPSHPEHKLELKNYKKPYTCDGCKEQGFGSRYRCDECNYELHKDCMLNTQVTSHEFYKGVIFKFFNQLPKKVCKSCDACGKAINGFVYHSEVEGKNLHPCCRSLKNTISIEGANENGKDKEEFISVTFKLHKQVLGKCIWCDKKSLGGSSSGINGWSYVSGCKVYHFHVYCTAEMLLEGWKSGTFENLEFLPQPSGSKFGGIGGKCSKIGKIFFKAIAGYLLGDPITPIIGVISLVLNN</sequence>
<dbReference type="Pfam" id="PF00012">
    <property type="entry name" value="HSP70"/>
    <property type="match status" value="1"/>
</dbReference>
<keyword evidence="10" id="KW-1185">Reference proteome</keyword>
<evidence type="ECO:0000259" key="8">
    <source>
        <dbReference type="PROSITE" id="PS50081"/>
    </source>
</evidence>
<accession>A0AA88WM25</accession>
<keyword evidence="7" id="KW-1133">Transmembrane helix</keyword>
<proteinExistence type="predicted"/>
<dbReference type="SUPFAM" id="SSF53067">
    <property type="entry name" value="Actin-like ATPase domain"/>
    <property type="match status" value="2"/>
</dbReference>
<evidence type="ECO:0000313" key="9">
    <source>
        <dbReference type="EMBL" id="KAK3029703.1"/>
    </source>
</evidence>
<dbReference type="GO" id="GO:0046872">
    <property type="term" value="F:metal ion binding"/>
    <property type="evidence" value="ECO:0007669"/>
    <property type="project" value="UniProtKB-KW"/>
</dbReference>
<dbReference type="InterPro" id="IPR018181">
    <property type="entry name" value="Heat_shock_70_CS"/>
</dbReference>
<organism evidence="9 10">
    <name type="scientific">Escallonia herrerae</name>
    <dbReference type="NCBI Taxonomy" id="1293975"/>
    <lineage>
        <taxon>Eukaryota</taxon>
        <taxon>Viridiplantae</taxon>
        <taxon>Streptophyta</taxon>
        <taxon>Embryophyta</taxon>
        <taxon>Tracheophyta</taxon>
        <taxon>Spermatophyta</taxon>
        <taxon>Magnoliopsida</taxon>
        <taxon>eudicotyledons</taxon>
        <taxon>Gunneridae</taxon>
        <taxon>Pentapetalae</taxon>
        <taxon>asterids</taxon>
        <taxon>campanulids</taxon>
        <taxon>Escalloniales</taxon>
        <taxon>Escalloniaceae</taxon>
        <taxon>Escallonia</taxon>
    </lineage>
</organism>
<evidence type="ECO:0000256" key="2">
    <source>
        <dbReference type="ARBA" id="ARBA00022737"/>
    </source>
</evidence>
<dbReference type="Gene3D" id="3.30.30.30">
    <property type="match status" value="1"/>
</dbReference>
<dbReference type="NCBIfam" id="NF001413">
    <property type="entry name" value="PRK00290.1"/>
    <property type="match status" value="1"/>
</dbReference>
<keyword evidence="3" id="KW-0547">Nucleotide-binding</keyword>
<dbReference type="PANTHER" id="PTHR19375">
    <property type="entry name" value="HEAT SHOCK PROTEIN 70KDA"/>
    <property type="match status" value="1"/>
</dbReference>
<evidence type="ECO:0000256" key="4">
    <source>
        <dbReference type="ARBA" id="ARBA00022833"/>
    </source>
</evidence>
<gene>
    <name evidence="9" type="ORF">RJ639_039112</name>
</gene>
<keyword evidence="7" id="KW-0812">Transmembrane</keyword>
<dbReference type="SUPFAM" id="SSF100920">
    <property type="entry name" value="Heat shock protein 70kD (HSP70), peptide-binding domain"/>
    <property type="match status" value="1"/>
</dbReference>
<evidence type="ECO:0000256" key="1">
    <source>
        <dbReference type="ARBA" id="ARBA00022723"/>
    </source>
</evidence>
<dbReference type="InterPro" id="IPR046349">
    <property type="entry name" value="C1-like_sf"/>
</dbReference>
<evidence type="ECO:0000256" key="3">
    <source>
        <dbReference type="ARBA" id="ARBA00022741"/>
    </source>
</evidence>
<dbReference type="SUPFAM" id="SSF57889">
    <property type="entry name" value="Cysteine-rich domain"/>
    <property type="match status" value="1"/>
</dbReference>
<feature type="transmembrane region" description="Helical" evidence="7">
    <location>
        <begin position="891"/>
        <end position="911"/>
    </location>
</feature>
<keyword evidence="6" id="KW-0346">Stress response</keyword>
<dbReference type="GO" id="GO:0140662">
    <property type="term" value="F:ATP-dependent protein folding chaperone"/>
    <property type="evidence" value="ECO:0007669"/>
    <property type="project" value="InterPro"/>
</dbReference>
<dbReference type="InterPro" id="IPR013126">
    <property type="entry name" value="Hsp_70_fam"/>
</dbReference>
<dbReference type="Proteomes" id="UP001188597">
    <property type="component" value="Unassembled WGS sequence"/>
</dbReference>
<dbReference type="FunFam" id="3.30.420.40:FF:000026">
    <property type="entry name" value="Heat shock protein 70"/>
    <property type="match status" value="1"/>
</dbReference>
<dbReference type="InterPro" id="IPR043129">
    <property type="entry name" value="ATPase_NBD"/>
</dbReference>
<dbReference type="Gene3D" id="3.30.60.20">
    <property type="match status" value="1"/>
</dbReference>
<dbReference type="FunFam" id="3.30.30.30:FF:000001">
    <property type="entry name" value="heat shock 70 kDa protein-like"/>
    <property type="match status" value="1"/>
</dbReference>
<dbReference type="PRINTS" id="PR00301">
    <property type="entry name" value="HEATSHOCK70"/>
</dbReference>
<dbReference type="Pfam" id="PF03107">
    <property type="entry name" value="C1_2"/>
    <property type="match status" value="1"/>
</dbReference>
<dbReference type="EMBL" id="JAVXUP010000367">
    <property type="protein sequence ID" value="KAK3029703.1"/>
    <property type="molecule type" value="Genomic_DNA"/>
</dbReference>
<protein>
    <recommendedName>
        <fullName evidence="8">Phorbol-ester/DAG-type domain-containing protein</fullName>
    </recommendedName>
</protein>
<dbReference type="CDD" id="cd10233">
    <property type="entry name" value="ASKHA_NBD_HSP70_HSPA1"/>
    <property type="match status" value="1"/>
</dbReference>
<keyword evidence="4" id="KW-0862">Zinc</keyword>
<evidence type="ECO:0000256" key="5">
    <source>
        <dbReference type="ARBA" id="ARBA00022840"/>
    </source>
</evidence>
<dbReference type="SUPFAM" id="SSF100934">
    <property type="entry name" value="Heat shock protein 70kD (HSP70), C-terminal subdomain"/>
    <property type="match status" value="1"/>
</dbReference>
<dbReference type="Gene3D" id="2.60.34.10">
    <property type="entry name" value="Substrate Binding Domain Of DNAk, Chain A, domain 1"/>
    <property type="match status" value="1"/>
</dbReference>
<name>A0AA88WM25_9ASTE</name>
<dbReference type="PROSITE" id="PS00297">
    <property type="entry name" value="HSP70_1"/>
    <property type="match status" value="1"/>
</dbReference>
<reference evidence="9" key="1">
    <citation type="submission" date="2022-12" db="EMBL/GenBank/DDBJ databases">
        <title>Draft genome assemblies for two species of Escallonia (Escalloniales).</title>
        <authorList>
            <person name="Chanderbali A."/>
            <person name="Dervinis C."/>
            <person name="Anghel I."/>
            <person name="Soltis D."/>
            <person name="Soltis P."/>
            <person name="Zapata F."/>
        </authorList>
    </citation>
    <scope>NUCLEOTIDE SEQUENCE</scope>
    <source>
        <strain evidence="9">UCBG64.0493</strain>
        <tissue evidence="9">Leaf</tissue>
    </source>
</reference>